<name>A0A6C0AJE9_9ZZZZ</name>
<dbReference type="EMBL" id="MN740664">
    <property type="protein sequence ID" value="QHS79862.1"/>
    <property type="molecule type" value="Genomic_DNA"/>
</dbReference>
<evidence type="ECO:0000313" key="1">
    <source>
        <dbReference type="EMBL" id="QHS79862.1"/>
    </source>
</evidence>
<dbReference type="PANTHER" id="PTHR34449">
    <property type="entry name" value="RHO TERMINATION FACTOR"/>
    <property type="match status" value="1"/>
</dbReference>
<dbReference type="AlphaFoldDB" id="A0A6C0AJE9"/>
<protein>
    <recommendedName>
        <fullName evidence="2">Rho termination factor N-terminal domain-containing protein</fullName>
    </recommendedName>
</protein>
<sequence length="89" mass="10615">MESLSLVELKQLAKQRRIKQYYILKRSQLIQLLSLAELPKSFIIEKMTISQLREEAKRKGVRGFWTLRREQLVELLFPSENLSDHMNKV</sequence>
<proteinExistence type="predicted"/>
<organism evidence="1">
    <name type="scientific">viral metagenome</name>
    <dbReference type="NCBI Taxonomy" id="1070528"/>
    <lineage>
        <taxon>unclassified sequences</taxon>
        <taxon>metagenomes</taxon>
        <taxon>organismal metagenomes</taxon>
    </lineage>
</organism>
<dbReference type="PANTHER" id="PTHR34449:SF2">
    <property type="entry name" value="RHO TERMINATION FACTOR"/>
    <property type="match status" value="1"/>
</dbReference>
<reference evidence="1" key="1">
    <citation type="journal article" date="2020" name="Nature">
        <title>Giant virus diversity and host interactions through global metagenomics.</title>
        <authorList>
            <person name="Schulz F."/>
            <person name="Roux S."/>
            <person name="Paez-Espino D."/>
            <person name="Jungbluth S."/>
            <person name="Walsh D.A."/>
            <person name="Denef V.J."/>
            <person name="McMahon K.D."/>
            <person name="Konstantinidis K.T."/>
            <person name="Eloe-Fadrosh E.A."/>
            <person name="Kyrpides N.C."/>
            <person name="Woyke T."/>
        </authorList>
    </citation>
    <scope>NUCLEOTIDE SEQUENCE</scope>
    <source>
        <strain evidence="1">GVMAG-S-1035375-24</strain>
    </source>
</reference>
<accession>A0A6C0AJE9</accession>
<evidence type="ECO:0008006" key="2">
    <source>
        <dbReference type="Google" id="ProtNLM"/>
    </source>
</evidence>